<dbReference type="InterPro" id="IPR007918">
    <property type="entry name" value="MDM35_apoptosis"/>
</dbReference>
<dbReference type="GO" id="GO:0005634">
    <property type="term" value="C:nucleus"/>
    <property type="evidence" value="ECO:0007669"/>
    <property type="project" value="TreeGrafter"/>
</dbReference>
<protein>
    <recommendedName>
        <fullName evidence="5">Mitochondrial distribution/morphology family 35/apoptosis</fullName>
    </recommendedName>
</protein>
<comment type="caution">
    <text evidence="3">The sequence shown here is derived from an EMBL/GenBank/DDBJ whole genome shotgun (WGS) entry which is preliminary data.</text>
</comment>
<dbReference type="PANTHER" id="PTHR46403:SF1">
    <property type="entry name" value="TP53-REGULATED INHIBITOR OF APOPTOSIS 1"/>
    <property type="match status" value="1"/>
</dbReference>
<evidence type="ECO:0000313" key="4">
    <source>
        <dbReference type="Proteomes" id="UP000734854"/>
    </source>
</evidence>
<organism evidence="3 4">
    <name type="scientific">Zingiber officinale</name>
    <name type="common">Ginger</name>
    <name type="synonym">Amomum zingiber</name>
    <dbReference type="NCBI Taxonomy" id="94328"/>
    <lineage>
        <taxon>Eukaryota</taxon>
        <taxon>Viridiplantae</taxon>
        <taxon>Streptophyta</taxon>
        <taxon>Embryophyta</taxon>
        <taxon>Tracheophyta</taxon>
        <taxon>Spermatophyta</taxon>
        <taxon>Magnoliopsida</taxon>
        <taxon>Liliopsida</taxon>
        <taxon>Zingiberales</taxon>
        <taxon>Zingiberaceae</taxon>
        <taxon>Zingiber</taxon>
    </lineage>
</organism>
<evidence type="ECO:0000256" key="2">
    <source>
        <dbReference type="ARBA" id="ARBA00023157"/>
    </source>
</evidence>
<dbReference type="AlphaFoldDB" id="A0A8J5I518"/>
<keyword evidence="2" id="KW-1015">Disulfide bond</keyword>
<proteinExistence type="inferred from homology"/>
<sequence>MGSNKTMSKGGGVIASPCAQLRATYHDCFNRWYSEKFSKGQWDKEECIAEWDKYRACLEQYLEDKHLRHALLEADSSPYFVKDGAGSSNSVNT</sequence>
<comment type="similarity">
    <text evidence="1">Belongs to the TRIAP1/MDM35 family.</text>
</comment>
<dbReference type="EMBL" id="JACMSC010000003">
    <property type="protein sequence ID" value="KAG6528756.1"/>
    <property type="molecule type" value="Genomic_DNA"/>
</dbReference>
<dbReference type="Proteomes" id="UP000734854">
    <property type="component" value="Unassembled WGS sequence"/>
</dbReference>
<dbReference type="Pfam" id="PF05254">
    <property type="entry name" value="UPF0203"/>
    <property type="match status" value="1"/>
</dbReference>
<dbReference type="GO" id="GO:0005829">
    <property type="term" value="C:cytosol"/>
    <property type="evidence" value="ECO:0007669"/>
    <property type="project" value="TreeGrafter"/>
</dbReference>
<evidence type="ECO:0000256" key="1">
    <source>
        <dbReference type="ARBA" id="ARBA00006196"/>
    </source>
</evidence>
<dbReference type="GO" id="GO:0045332">
    <property type="term" value="P:phospholipid translocation"/>
    <property type="evidence" value="ECO:0007669"/>
    <property type="project" value="TreeGrafter"/>
</dbReference>
<dbReference type="PROSITE" id="PS51808">
    <property type="entry name" value="CHCH"/>
    <property type="match status" value="1"/>
</dbReference>
<name>A0A8J5I518_ZINOF</name>
<reference evidence="3 4" key="1">
    <citation type="submission" date="2020-08" db="EMBL/GenBank/DDBJ databases">
        <title>Plant Genome Project.</title>
        <authorList>
            <person name="Zhang R.-G."/>
        </authorList>
    </citation>
    <scope>NUCLEOTIDE SEQUENCE [LARGE SCALE GENOMIC DNA]</scope>
    <source>
        <tissue evidence="3">Rhizome</tissue>
    </source>
</reference>
<keyword evidence="4" id="KW-1185">Reference proteome</keyword>
<dbReference type="GO" id="GO:0005758">
    <property type="term" value="C:mitochondrial intermembrane space"/>
    <property type="evidence" value="ECO:0007669"/>
    <property type="project" value="TreeGrafter"/>
</dbReference>
<evidence type="ECO:0000313" key="3">
    <source>
        <dbReference type="EMBL" id="KAG6528756.1"/>
    </source>
</evidence>
<accession>A0A8J5I518</accession>
<dbReference type="PANTHER" id="PTHR46403">
    <property type="entry name" value="TP53-REGULATED INHIBITOR OF APOPTOSIS 1"/>
    <property type="match status" value="1"/>
</dbReference>
<dbReference type="GO" id="GO:1990050">
    <property type="term" value="F:phosphatidic acid transfer activity"/>
    <property type="evidence" value="ECO:0007669"/>
    <property type="project" value="TreeGrafter"/>
</dbReference>
<gene>
    <name evidence="3" type="ORF">ZIOFF_010941</name>
</gene>
<dbReference type="OrthoDB" id="19091at2759"/>
<evidence type="ECO:0008006" key="5">
    <source>
        <dbReference type="Google" id="ProtNLM"/>
    </source>
</evidence>